<reference evidence="1" key="1">
    <citation type="submission" date="2014-05" db="EMBL/GenBank/DDBJ databases">
        <authorList>
            <person name="Chronopoulou M."/>
        </authorList>
    </citation>
    <scope>NUCLEOTIDE SEQUENCE</scope>
    <source>
        <tissue evidence="1">Whole organism</tissue>
    </source>
</reference>
<name>A0A0K2VED1_LEPSM</name>
<evidence type="ECO:0000313" key="1">
    <source>
        <dbReference type="EMBL" id="CDW48834.1"/>
    </source>
</evidence>
<organism evidence="1">
    <name type="scientific">Lepeophtheirus salmonis</name>
    <name type="common">Salmon louse</name>
    <name type="synonym">Caligus salmonis</name>
    <dbReference type="NCBI Taxonomy" id="72036"/>
    <lineage>
        <taxon>Eukaryota</taxon>
        <taxon>Metazoa</taxon>
        <taxon>Ecdysozoa</taxon>
        <taxon>Arthropoda</taxon>
        <taxon>Crustacea</taxon>
        <taxon>Multicrustacea</taxon>
        <taxon>Hexanauplia</taxon>
        <taxon>Copepoda</taxon>
        <taxon>Siphonostomatoida</taxon>
        <taxon>Caligidae</taxon>
        <taxon>Lepeophtheirus</taxon>
    </lineage>
</organism>
<sequence>MIPVASLYICKLLPLLFDNFLEANAKGRFIQFSNCAKMAPRPTGEASVDNTNGRDGS</sequence>
<dbReference type="EMBL" id="HACA01031473">
    <property type="protein sequence ID" value="CDW48834.1"/>
    <property type="molecule type" value="Transcribed_RNA"/>
</dbReference>
<accession>A0A0K2VED1</accession>
<protein>
    <submittedName>
        <fullName evidence="1">Uncharacterized protein</fullName>
    </submittedName>
</protein>
<proteinExistence type="predicted"/>
<dbReference type="AlphaFoldDB" id="A0A0K2VED1"/>